<dbReference type="PANTHER" id="PTHR24282:SF211">
    <property type="entry name" value="CYTOCHROME P450-RELATED"/>
    <property type="match status" value="1"/>
</dbReference>
<keyword evidence="3" id="KW-0349">Heme</keyword>
<evidence type="ECO:0000256" key="9">
    <source>
        <dbReference type="ARBA" id="ARBA00023033"/>
    </source>
</evidence>
<evidence type="ECO:0000256" key="10">
    <source>
        <dbReference type="ARBA" id="ARBA00023136"/>
    </source>
</evidence>
<keyword evidence="6" id="KW-1133">Transmembrane helix</keyword>
<evidence type="ECO:0008006" key="13">
    <source>
        <dbReference type="Google" id="ProtNLM"/>
    </source>
</evidence>
<dbReference type="Proteomes" id="UP000824469">
    <property type="component" value="Unassembled WGS sequence"/>
</dbReference>
<dbReference type="GO" id="GO:0016705">
    <property type="term" value="F:oxidoreductase activity, acting on paired donors, with incorporation or reduction of molecular oxygen"/>
    <property type="evidence" value="ECO:0007669"/>
    <property type="project" value="InterPro"/>
</dbReference>
<dbReference type="GO" id="GO:0004497">
    <property type="term" value="F:monooxygenase activity"/>
    <property type="evidence" value="ECO:0007669"/>
    <property type="project" value="UniProtKB-KW"/>
</dbReference>
<sequence length="269" mass="30719">MLDEWSKLVLSGVSELEVFKEFRNLTADIIARTAFGSSYVEGKHIFNMQAKQMDLTSELFRSVAVHIPGFMFLPTTKNRQRWNVEKGIRRSLRQVIHVREKTAEIEKSGRYGTDLLGLLMSENKEQVGGNLKNIASLTVEEVIDECKTFYFAGHETKSVLLTWTIILLGIHQDWQERGRREVLEVCGKNSYPDADNLSHLKIVGMILNETLRLYPPAVLLQRQTYEPMKLGKLSIPAGIQLMLPILAIHHDPTLWGHNAEDFNPGRFCE</sequence>
<keyword evidence="12" id="KW-1185">Reference proteome</keyword>
<dbReference type="EMBL" id="JAHRHJ020003813">
    <property type="protein sequence ID" value="KAH9290056.1"/>
    <property type="molecule type" value="Genomic_DNA"/>
</dbReference>
<dbReference type="InterPro" id="IPR001128">
    <property type="entry name" value="Cyt_P450"/>
</dbReference>
<reference evidence="11 12" key="1">
    <citation type="journal article" date="2021" name="Nat. Plants">
        <title>The Taxus genome provides insights into paclitaxel biosynthesis.</title>
        <authorList>
            <person name="Xiong X."/>
            <person name="Gou J."/>
            <person name="Liao Q."/>
            <person name="Li Y."/>
            <person name="Zhou Q."/>
            <person name="Bi G."/>
            <person name="Li C."/>
            <person name="Du R."/>
            <person name="Wang X."/>
            <person name="Sun T."/>
            <person name="Guo L."/>
            <person name="Liang H."/>
            <person name="Lu P."/>
            <person name="Wu Y."/>
            <person name="Zhang Z."/>
            <person name="Ro D.K."/>
            <person name="Shang Y."/>
            <person name="Huang S."/>
            <person name="Yan J."/>
        </authorList>
    </citation>
    <scope>NUCLEOTIDE SEQUENCE [LARGE SCALE GENOMIC DNA]</scope>
    <source>
        <strain evidence="11">Ta-2019</strain>
    </source>
</reference>
<comment type="caution">
    <text evidence="11">The sequence shown here is derived from an EMBL/GenBank/DDBJ whole genome shotgun (WGS) entry which is preliminary data.</text>
</comment>
<dbReference type="GO" id="GO:0020037">
    <property type="term" value="F:heme binding"/>
    <property type="evidence" value="ECO:0007669"/>
    <property type="project" value="InterPro"/>
</dbReference>
<keyword evidence="8" id="KW-0408">Iron</keyword>
<proteinExistence type="inferred from homology"/>
<keyword evidence="10" id="KW-0472">Membrane</keyword>
<accession>A0AA38BZG0</accession>
<dbReference type="PRINTS" id="PR00385">
    <property type="entry name" value="P450"/>
</dbReference>
<evidence type="ECO:0000256" key="5">
    <source>
        <dbReference type="ARBA" id="ARBA00022723"/>
    </source>
</evidence>
<keyword evidence="4" id="KW-0812">Transmembrane</keyword>
<dbReference type="AlphaFoldDB" id="A0AA38BZG0"/>
<dbReference type="OMA" id="SANLMIT"/>
<keyword evidence="7" id="KW-0560">Oxidoreductase</keyword>
<evidence type="ECO:0000256" key="3">
    <source>
        <dbReference type="ARBA" id="ARBA00022617"/>
    </source>
</evidence>
<dbReference type="GO" id="GO:0005506">
    <property type="term" value="F:iron ion binding"/>
    <property type="evidence" value="ECO:0007669"/>
    <property type="project" value="InterPro"/>
</dbReference>
<evidence type="ECO:0000256" key="1">
    <source>
        <dbReference type="ARBA" id="ARBA00004370"/>
    </source>
</evidence>
<evidence type="ECO:0000256" key="2">
    <source>
        <dbReference type="ARBA" id="ARBA00010617"/>
    </source>
</evidence>
<dbReference type="Pfam" id="PF00067">
    <property type="entry name" value="p450"/>
    <property type="match status" value="1"/>
</dbReference>
<keyword evidence="9" id="KW-0503">Monooxygenase</keyword>
<dbReference type="InterPro" id="IPR050665">
    <property type="entry name" value="Cytochrome_P450_Monooxygen"/>
</dbReference>
<comment type="similarity">
    <text evidence="2">Belongs to the cytochrome P450 family.</text>
</comment>
<evidence type="ECO:0000313" key="11">
    <source>
        <dbReference type="EMBL" id="KAH9290056.1"/>
    </source>
</evidence>
<evidence type="ECO:0000256" key="4">
    <source>
        <dbReference type="ARBA" id="ARBA00022692"/>
    </source>
</evidence>
<dbReference type="InterPro" id="IPR036396">
    <property type="entry name" value="Cyt_P450_sf"/>
</dbReference>
<evidence type="ECO:0000256" key="8">
    <source>
        <dbReference type="ARBA" id="ARBA00023004"/>
    </source>
</evidence>
<dbReference type="Gene3D" id="1.10.630.10">
    <property type="entry name" value="Cytochrome P450"/>
    <property type="match status" value="1"/>
</dbReference>
<dbReference type="GO" id="GO:0016020">
    <property type="term" value="C:membrane"/>
    <property type="evidence" value="ECO:0007669"/>
    <property type="project" value="UniProtKB-SubCell"/>
</dbReference>
<organism evidence="11 12">
    <name type="scientific">Taxus chinensis</name>
    <name type="common">Chinese yew</name>
    <name type="synonym">Taxus wallichiana var. chinensis</name>
    <dbReference type="NCBI Taxonomy" id="29808"/>
    <lineage>
        <taxon>Eukaryota</taxon>
        <taxon>Viridiplantae</taxon>
        <taxon>Streptophyta</taxon>
        <taxon>Embryophyta</taxon>
        <taxon>Tracheophyta</taxon>
        <taxon>Spermatophyta</taxon>
        <taxon>Pinopsida</taxon>
        <taxon>Pinidae</taxon>
        <taxon>Conifers II</taxon>
        <taxon>Cupressales</taxon>
        <taxon>Taxaceae</taxon>
        <taxon>Taxus</taxon>
    </lineage>
</organism>
<gene>
    <name evidence="11" type="ORF">KI387_034173</name>
</gene>
<name>A0AA38BZG0_TAXCH</name>
<evidence type="ECO:0000256" key="6">
    <source>
        <dbReference type="ARBA" id="ARBA00022989"/>
    </source>
</evidence>
<dbReference type="PANTHER" id="PTHR24282">
    <property type="entry name" value="CYTOCHROME P450 FAMILY MEMBER"/>
    <property type="match status" value="1"/>
</dbReference>
<keyword evidence="5" id="KW-0479">Metal-binding</keyword>
<feature type="non-terminal residue" evidence="11">
    <location>
        <position position="1"/>
    </location>
</feature>
<evidence type="ECO:0000313" key="12">
    <source>
        <dbReference type="Proteomes" id="UP000824469"/>
    </source>
</evidence>
<evidence type="ECO:0000256" key="7">
    <source>
        <dbReference type="ARBA" id="ARBA00023002"/>
    </source>
</evidence>
<comment type="subcellular location">
    <subcellularLocation>
        <location evidence="1">Membrane</location>
    </subcellularLocation>
</comment>
<protein>
    <recommendedName>
        <fullName evidence="13">Cytochrome P450</fullName>
    </recommendedName>
</protein>
<dbReference type="SUPFAM" id="SSF48264">
    <property type="entry name" value="Cytochrome P450"/>
    <property type="match status" value="1"/>
</dbReference>